<evidence type="ECO:0000256" key="5">
    <source>
        <dbReference type="ARBA" id="ARBA00023015"/>
    </source>
</evidence>
<name>A0A5B7FCY8_PORTR</name>
<sequence length="576" mass="67998">MCVCVCVTNRGCDKCEEWYHGDCINVTESEANKIRKFFCQRCRLKEPTLEIKYKQKKPHHHDHSDSKHHKDKERKDRERKDKERRDKEKRDKEKYKYDKHSGKLFQRFLVQLAQRPNKTSSNSPKKHREHETDKPPKPPSQPPLIVKEDYPTVLKDRNEHSEEEMFEFNKKYTKEPVIVETTKTKEKEVKSFNRKKKEQAQGMRKRKNRHESDTSDSESDSGFMRADQVITRQCFGPQCTRLARPSSKYCCDECGLKLAEARIYSVLPQRIQEWKMSECVAETKDIRQLEKIRRQQLEAREVLQQLDQRHLELDRLVERGRRASIDPKADDGGEEEGVDSIYIYCVTCGHEVQARRAVRHMENCFNKLESQTTFGSMFKTRIEGNNMFCDFYNSSTLTYCKRLRVMCPEHTKAPLVKDHEVCGAPLTSNVFNVTGEICLAPKKKCLRHYCWEKLRRAEIDMERVRQWLKLDELLEQERTVRQAMTNRAGVLGLMLHSTYDHELAEKLQQSQQYHQNDHQYHTNSTKYQRTNTTSNTAANATTTTQHKQKKQQQSQQRHHSSSQRYSTDLQTSTDTP</sequence>
<organism evidence="12 13">
    <name type="scientific">Portunus trituberculatus</name>
    <name type="common">Swimming crab</name>
    <name type="synonym">Neptunus trituberculatus</name>
    <dbReference type="NCBI Taxonomy" id="210409"/>
    <lineage>
        <taxon>Eukaryota</taxon>
        <taxon>Metazoa</taxon>
        <taxon>Ecdysozoa</taxon>
        <taxon>Arthropoda</taxon>
        <taxon>Crustacea</taxon>
        <taxon>Multicrustacea</taxon>
        <taxon>Malacostraca</taxon>
        <taxon>Eumalacostraca</taxon>
        <taxon>Eucarida</taxon>
        <taxon>Decapoda</taxon>
        <taxon>Pleocyemata</taxon>
        <taxon>Brachyura</taxon>
        <taxon>Eubrachyura</taxon>
        <taxon>Portunoidea</taxon>
        <taxon>Portunidae</taxon>
        <taxon>Portuninae</taxon>
        <taxon>Portunus</taxon>
    </lineage>
</organism>
<dbReference type="Pfam" id="PF12269">
    <property type="entry name" value="CpG_bind_C"/>
    <property type="match status" value="1"/>
</dbReference>
<dbReference type="PANTHER" id="PTHR46174:SF1">
    <property type="entry name" value="CXXC-TYPE ZINC FINGER PROTEIN 1"/>
    <property type="match status" value="1"/>
</dbReference>
<keyword evidence="5" id="KW-0805">Transcription regulation</keyword>
<accession>A0A5B7FCY8</accession>
<keyword evidence="3" id="KW-0863">Zinc-finger</keyword>
<evidence type="ECO:0000256" key="9">
    <source>
        <dbReference type="ARBA" id="ARBA00023828"/>
    </source>
</evidence>
<keyword evidence="8" id="KW-0539">Nucleus</keyword>
<dbReference type="EMBL" id="VSRR010005710">
    <property type="protein sequence ID" value="MPC43166.1"/>
    <property type="molecule type" value="Genomic_DNA"/>
</dbReference>
<keyword evidence="2" id="KW-0479">Metal-binding</keyword>
<feature type="region of interest" description="Disordered" evidence="10">
    <location>
        <begin position="50"/>
        <end position="96"/>
    </location>
</feature>
<feature type="region of interest" description="Disordered" evidence="10">
    <location>
        <begin position="113"/>
        <end position="149"/>
    </location>
</feature>
<feature type="compositionally biased region" description="Basic residues" evidence="10">
    <location>
        <begin position="54"/>
        <end position="72"/>
    </location>
</feature>
<dbReference type="Gene3D" id="3.30.40.10">
    <property type="entry name" value="Zinc/RING finger domain, C3HC4 (zinc finger)"/>
    <property type="match status" value="1"/>
</dbReference>
<evidence type="ECO:0000313" key="12">
    <source>
        <dbReference type="EMBL" id="MPC43166.1"/>
    </source>
</evidence>
<keyword evidence="4" id="KW-0862">Zinc</keyword>
<dbReference type="SUPFAM" id="SSF57903">
    <property type="entry name" value="FYVE/PHD zinc finger"/>
    <property type="match status" value="1"/>
</dbReference>
<dbReference type="Proteomes" id="UP000324222">
    <property type="component" value="Unassembled WGS sequence"/>
</dbReference>
<evidence type="ECO:0000256" key="2">
    <source>
        <dbReference type="ARBA" id="ARBA00022723"/>
    </source>
</evidence>
<evidence type="ECO:0000256" key="1">
    <source>
        <dbReference type="ARBA" id="ARBA00004123"/>
    </source>
</evidence>
<dbReference type="InterPro" id="IPR011011">
    <property type="entry name" value="Znf_FYVE_PHD"/>
</dbReference>
<feature type="domain" description="CpG binding protein C-terminal" evidence="11">
    <location>
        <begin position="259"/>
        <end position="494"/>
    </location>
</feature>
<evidence type="ECO:0000256" key="4">
    <source>
        <dbReference type="ARBA" id="ARBA00022833"/>
    </source>
</evidence>
<evidence type="ECO:0000259" key="11">
    <source>
        <dbReference type="Pfam" id="PF12269"/>
    </source>
</evidence>
<comment type="caution">
    <text evidence="12">The sequence shown here is derived from an EMBL/GenBank/DDBJ whole genome shotgun (WGS) entry which is preliminary data.</text>
</comment>
<feature type="region of interest" description="Disordered" evidence="10">
    <location>
        <begin position="508"/>
        <end position="576"/>
    </location>
</feature>
<evidence type="ECO:0000256" key="3">
    <source>
        <dbReference type="ARBA" id="ARBA00022771"/>
    </source>
</evidence>
<evidence type="ECO:0000256" key="10">
    <source>
        <dbReference type="SAM" id="MobiDB-lite"/>
    </source>
</evidence>
<dbReference type="PANTHER" id="PTHR46174">
    <property type="entry name" value="CXXC-TYPE ZINC FINGER PROTEIN 1"/>
    <property type="match status" value="1"/>
</dbReference>
<dbReference type="AlphaFoldDB" id="A0A5B7FCY8"/>
<evidence type="ECO:0000256" key="7">
    <source>
        <dbReference type="ARBA" id="ARBA00023163"/>
    </source>
</evidence>
<dbReference type="GO" id="GO:0045893">
    <property type="term" value="P:positive regulation of DNA-templated transcription"/>
    <property type="evidence" value="ECO:0007669"/>
    <property type="project" value="TreeGrafter"/>
</dbReference>
<keyword evidence="7" id="KW-0804">Transcription</keyword>
<proteinExistence type="predicted"/>
<feature type="compositionally biased region" description="Polar residues" evidence="10">
    <location>
        <begin position="114"/>
        <end position="123"/>
    </location>
</feature>
<evidence type="ECO:0000256" key="8">
    <source>
        <dbReference type="ARBA" id="ARBA00023242"/>
    </source>
</evidence>
<comment type="subcellular location">
    <subcellularLocation>
        <location evidence="1">Nucleus</location>
    </subcellularLocation>
</comment>
<protein>
    <recommendedName>
        <fullName evidence="9">CXXC-type zinc finger protein 1</fullName>
    </recommendedName>
</protein>
<feature type="compositionally biased region" description="Low complexity" evidence="10">
    <location>
        <begin position="528"/>
        <end position="545"/>
    </location>
</feature>
<dbReference type="GO" id="GO:0003677">
    <property type="term" value="F:DNA binding"/>
    <property type="evidence" value="ECO:0007669"/>
    <property type="project" value="UniProtKB-KW"/>
</dbReference>
<keyword evidence="13" id="KW-1185">Reference proteome</keyword>
<feature type="compositionally biased region" description="Basic residues" evidence="10">
    <location>
        <begin position="192"/>
        <end position="209"/>
    </location>
</feature>
<feature type="region of interest" description="Disordered" evidence="10">
    <location>
        <begin position="185"/>
        <end position="222"/>
    </location>
</feature>
<dbReference type="GO" id="GO:0008270">
    <property type="term" value="F:zinc ion binding"/>
    <property type="evidence" value="ECO:0007669"/>
    <property type="project" value="UniProtKB-KW"/>
</dbReference>
<dbReference type="OrthoDB" id="419183at2759"/>
<gene>
    <name evidence="12" type="primary">Cfp1</name>
    <name evidence="12" type="ORF">E2C01_036804</name>
</gene>
<feature type="compositionally biased region" description="Basic and acidic residues" evidence="10">
    <location>
        <begin position="73"/>
        <end position="96"/>
    </location>
</feature>
<feature type="compositionally biased region" description="Basic residues" evidence="10">
    <location>
        <begin position="546"/>
        <end position="561"/>
    </location>
</feature>
<dbReference type="InterPro" id="IPR037869">
    <property type="entry name" value="Spp1/CFP1"/>
</dbReference>
<evidence type="ECO:0000313" key="13">
    <source>
        <dbReference type="Proteomes" id="UP000324222"/>
    </source>
</evidence>
<keyword evidence="6" id="KW-0238">DNA-binding</keyword>
<dbReference type="InterPro" id="IPR013083">
    <property type="entry name" value="Znf_RING/FYVE/PHD"/>
</dbReference>
<evidence type="ECO:0000256" key="6">
    <source>
        <dbReference type="ARBA" id="ARBA00023125"/>
    </source>
</evidence>
<reference evidence="12 13" key="1">
    <citation type="submission" date="2019-05" db="EMBL/GenBank/DDBJ databases">
        <title>Another draft genome of Portunus trituberculatus and its Hox gene families provides insights of decapod evolution.</title>
        <authorList>
            <person name="Jeong J.-H."/>
            <person name="Song I."/>
            <person name="Kim S."/>
            <person name="Choi T."/>
            <person name="Kim D."/>
            <person name="Ryu S."/>
            <person name="Kim W."/>
        </authorList>
    </citation>
    <scope>NUCLEOTIDE SEQUENCE [LARGE SCALE GENOMIC DNA]</scope>
    <source>
        <tissue evidence="12">Muscle</tissue>
    </source>
</reference>
<dbReference type="InterPro" id="IPR022056">
    <property type="entry name" value="CpG-bd_C"/>
</dbReference>
<dbReference type="GO" id="GO:0048188">
    <property type="term" value="C:Set1C/COMPASS complex"/>
    <property type="evidence" value="ECO:0007669"/>
    <property type="project" value="InterPro"/>
</dbReference>